<evidence type="ECO:0000313" key="1">
    <source>
        <dbReference type="EMBL" id="KAI3715038.1"/>
    </source>
</evidence>
<name>A0ACB9B0A1_ARCLA</name>
<comment type="caution">
    <text evidence="1">The sequence shown here is derived from an EMBL/GenBank/DDBJ whole genome shotgun (WGS) entry which is preliminary data.</text>
</comment>
<dbReference type="EMBL" id="CM042053">
    <property type="protein sequence ID" value="KAI3715038.1"/>
    <property type="molecule type" value="Genomic_DNA"/>
</dbReference>
<organism evidence="1 2">
    <name type="scientific">Arctium lappa</name>
    <name type="common">Greater burdock</name>
    <name type="synonym">Lappa major</name>
    <dbReference type="NCBI Taxonomy" id="4217"/>
    <lineage>
        <taxon>Eukaryota</taxon>
        <taxon>Viridiplantae</taxon>
        <taxon>Streptophyta</taxon>
        <taxon>Embryophyta</taxon>
        <taxon>Tracheophyta</taxon>
        <taxon>Spermatophyta</taxon>
        <taxon>Magnoliopsida</taxon>
        <taxon>eudicotyledons</taxon>
        <taxon>Gunneridae</taxon>
        <taxon>Pentapetalae</taxon>
        <taxon>asterids</taxon>
        <taxon>campanulids</taxon>
        <taxon>Asterales</taxon>
        <taxon>Asteraceae</taxon>
        <taxon>Carduoideae</taxon>
        <taxon>Cardueae</taxon>
        <taxon>Arctiinae</taxon>
        <taxon>Arctium</taxon>
    </lineage>
</organism>
<reference evidence="2" key="1">
    <citation type="journal article" date="2022" name="Mol. Ecol. Resour.">
        <title>The genomes of chicory, endive, great burdock and yacon provide insights into Asteraceae palaeo-polyploidization history and plant inulin production.</title>
        <authorList>
            <person name="Fan W."/>
            <person name="Wang S."/>
            <person name="Wang H."/>
            <person name="Wang A."/>
            <person name="Jiang F."/>
            <person name="Liu H."/>
            <person name="Zhao H."/>
            <person name="Xu D."/>
            <person name="Zhang Y."/>
        </authorList>
    </citation>
    <scope>NUCLEOTIDE SEQUENCE [LARGE SCALE GENOMIC DNA]</scope>
    <source>
        <strain evidence="2">cv. Niubang</strain>
    </source>
</reference>
<protein>
    <submittedName>
        <fullName evidence="1">Uncharacterized protein</fullName>
    </submittedName>
</protein>
<evidence type="ECO:0000313" key="2">
    <source>
        <dbReference type="Proteomes" id="UP001055879"/>
    </source>
</evidence>
<proteinExistence type="predicted"/>
<sequence length="165" mass="18548">MDDIVVDFLLESLKEILSCTHDFVLEGKDAIKPLYDDLKSITTFLKNPHILTLDHQEMVEHFQQTACAIRKKADVLRVFDPSDSKLLVDFKKEVSSIKKALMDDIDNNTKLDGLRLGSGTPPPPYASGYQIEGGSSVYDDEDIFVGFEQEEATVKDRLVGELKKL</sequence>
<reference evidence="1 2" key="2">
    <citation type="journal article" date="2022" name="Mol. Ecol. Resour.">
        <title>The genomes of chicory, endive, great burdock and yacon provide insights into Asteraceae paleo-polyploidization history and plant inulin production.</title>
        <authorList>
            <person name="Fan W."/>
            <person name="Wang S."/>
            <person name="Wang H."/>
            <person name="Wang A."/>
            <person name="Jiang F."/>
            <person name="Liu H."/>
            <person name="Zhao H."/>
            <person name="Xu D."/>
            <person name="Zhang Y."/>
        </authorList>
    </citation>
    <scope>NUCLEOTIDE SEQUENCE [LARGE SCALE GENOMIC DNA]</scope>
    <source>
        <strain evidence="2">cv. Niubang</strain>
    </source>
</reference>
<dbReference type="Proteomes" id="UP001055879">
    <property type="component" value="Linkage Group LG07"/>
</dbReference>
<keyword evidence="2" id="KW-1185">Reference proteome</keyword>
<accession>A0ACB9B0A1</accession>
<gene>
    <name evidence="1" type="ORF">L6452_22003</name>
</gene>